<organism evidence="1">
    <name type="scientific">Phytophthora nicotianae</name>
    <name type="common">Potato buckeye rot agent</name>
    <name type="synonym">Phytophthora parasitica</name>
    <dbReference type="NCBI Taxonomy" id="4792"/>
    <lineage>
        <taxon>Eukaryota</taxon>
        <taxon>Sar</taxon>
        <taxon>Stramenopiles</taxon>
        <taxon>Oomycota</taxon>
        <taxon>Peronosporomycetes</taxon>
        <taxon>Peronosporales</taxon>
        <taxon>Peronosporaceae</taxon>
        <taxon>Phytophthora</taxon>
    </lineage>
</organism>
<protein>
    <submittedName>
        <fullName evidence="1">Uncharacterized protein</fullName>
    </submittedName>
</protein>
<dbReference type="AlphaFoldDB" id="W2HFG7"/>
<name>W2HFG7_PHYNI</name>
<dbReference type="EMBL" id="KI684791">
    <property type="protein sequence ID" value="ETK93889.1"/>
    <property type="molecule type" value="Genomic_DNA"/>
</dbReference>
<sequence>MMMDIINRKIYKNVIKYTDAYVVIDDTKWDHILIKE</sequence>
<gene>
    <name evidence="1" type="ORF">L915_02985</name>
</gene>
<dbReference type="Proteomes" id="UP000053236">
    <property type="component" value="Unassembled WGS sequence"/>
</dbReference>
<accession>W2HFG7</accession>
<reference evidence="1" key="1">
    <citation type="submission" date="2013-11" db="EMBL/GenBank/DDBJ databases">
        <title>The Genome Sequence of Phytophthora parasitica CJ02B3.</title>
        <authorList>
            <consortium name="The Broad Institute Genomics Platform"/>
            <person name="Russ C."/>
            <person name="Tyler B."/>
            <person name="Panabieres F."/>
            <person name="Shan W."/>
            <person name="Tripathy S."/>
            <person name="Grunwald N."/>
            <person name="Machado M."/>
            <person name="Johnson C.S."/>
            <person name="Arredondo F."/>
            <person name="Hong C."/>
            <person name="Coffey M."/>
            <person name="Young S.K."/>
            <person name="Zeng Q."/>
            <person name="Gargeya S."/>
            <person name="Fitzgerald M."/>
            <person name="Abouelleil A."/>
            <person name="Alvarado L."/>
            <person name="Chapman S.B."/>
            <person name="Gainer-Dewar J."/>
            <person name="Goldberg J."/>
            <person name="Griggs A."/>
            <person name="Gujja S."/>
            <person name="Hansen M."/>
            <person name="Howarth C."/>
            <person name="Imamovic A."/>
            <person name="Ireland A."/>
            <person name="Larimer J."/>
            <person name="McCowan C."/>
            <person name="Murphy C."/>
            <person name="Pearson M."/>
            <person name="Poon T.W."/>
            <person name="Priest M."/>
            <person name="Roberts A."/>
            <person name="Saif S."/>
            <person name="Shea T."/>
            <person name="Sykes S."/>
            <person name="Wortman J."/>
            <person name="Nusbaum C."/>
            <person name="Birren B."/>
        </authorList>
    </citation>
    <scope>NUCLEOTIDE SEQUENCE [LARGE SCALE GENOMIC DNA]</scope>
    <source>
        <strain evidence="1">CJ02B3</strain>
    </source>
</reference>
<proteinExistence type="predicted"/>
<evidence type="ECO:0000313" key="1">
    <source>
        <dbReference type="EMBL" id="ETK93889.1"/>
    </source>
</evidence>